<feature type="domain" description="Rieske" evidence="7">
    <location>
        <begin position="58"/>
        <end position="158"/>
    </location>
</feature>
<evidence type="ECO:0000313" key="8">
    <source>
        <dbReference type="EMBL" id="QSQ12843.1"/>
    </source>
</evidence>
<comment type="cofactor">
    <cofactor evidence="6">
        <name>[2Fe-2S] cluster</name>
        <dbReference type="ChEBI" id="CHEBI:190135"/>
    </cofactor>
</comment>
<dbReference type="PROSITE" id="PS51257">
    <property type="entry name" value="PROKAR_LIPOPROTEIN"/>
    <property type="match status" value="1"/>
</dbReference>
<evidence type="ECO:0000256" key="1">
    <source>
        <dbReference type="ARBA" id="ARBA00022714"/>
    </source>
</evidence>
<dbReference type="PROSITE" id="PS51296">
    <property type="entry name" value="RIESKE"/>
    <property type="match status" value="1"/>
</dbReference>
<evidence type="ECO:0000256" key="3">
    <source>
        <dbReference type="ARBA" id="ARBA00023004"/>
    </source>
</evidence>
<organism evidence="8 9">
    <name type="scientific">Myxococcus landrumensis</name>
    <dbReference type="NCBI Taxonomy" id="2813577"/>
    <lineage>
        <taxon>Bacteria</taxon>
        <taxon>Pseudomonadati</taxon>
        <taxon>Myxococcota</taxon>
        <taxon>Myxococcia</taxon>
        <taxon>Myxococcales</taxon>
        <taxon>Cystobacterineae</taxon>
        <taxon>Myxococcaceae</taxon>
        <taxon>Myxococcus</taxon>
    </lineage>
</organism>
<evidence type="ECO:0000313" key="9">
    <source>
        <dbReference type="Proteomes" id="UP000663090"/>
    </source>
</evidence>
<dbReference type="Proteomes" id="UP000663090">
    <property type="component" value="Chromosome"/>
</dbReference>
<dbReference type="InterPro" id="IPR036922">
    <property type="entry name" value="Rieske_2Fe-2S_sf"/>
</dbReference>
<sequence>MTKLDRRAVLLSLAQGGCALATLGMGCGGEWRQAEVLDLPPDGVCPGAPSPGSAEEGWVEVRLSDHPGLEIPGGHAPVRMPEALLDVVLVHARPGCYVALWRICTHGDCPVDWLPREGVMECPCHGSRFALDGAVLQGPARRPLKTFTAVRQQGSVFILRPR</sequence>
<dbReference type="EMBL" id="CP071091">
    <property type="protein sequence ID" value="QSQ12843.1"/>
    <property type="molecule type" value="Genomic_DNA"/>
</dbReference>
<evidence type="ECO:0000256" key="5">
    <source>
        <dbReference type="ARBA" id="ARBA00023157"/>
    </source>
</evidence>
<dbReference type="InterPro" id="IPR017941">
    <property type="entry name" value="Rieske_2Fe-2S"/>
</dbReference>
<keyword evidence="4" id="KW-0411">Iron-sulfur</keyword>
<dbReference type="Pfam" id="PF00355">
    <property type="entry name" value="Rieske"/>
    <property type="match status" value="1"/>
</dbReference>
<gene>
    <name evidence="8" type="ORF">JY572_31515</name>
</gene>
<protein>
    <submittedName>
        <fullName evidence="8">Rieske (2Fe-2S) protein</fullName>
    </submittedName>
</protein>
<keyword evidence="5" id="KW-1015">Disulfide bond</keyword>
<dbReference type="PANTHER" id="PTHR10134">
    <property type="entry name" value="CYTOCHROME B-C1 COMPLEX SUBUNIT RIESKE, MITOCHONDRIAL"/>
    <property type="match status" value="1"/>
</dbReference>
<reference evidence="8 9" key="1">
    <citation type="submission" date="2021-02" db="EMBL/GenBank/DDBJ databases">
        <title>De Novo genome assembly of isolated myxobacteria.</title>
        <authorList>
            <person name="Stevens D.C."/>
        </authorList>
    </citation>
    <scope>NUCLEOTIDE SEQUENCE [LARGE SCALE GENOMIC DNA]</scope>
    <source>
        <strain evidence="8 9">SCHIC003</strain>
    </source>
</reference>
<dbReference type="SUPFAM" id="SSF50022">
    <property type="entry name" value="ISP domain"/>
    <property type="match status" value="1"/>
</dbReference>
<dbReference type="PRINTS" id="PR00162">
    <property type="entry name" value="RIESKE"/>
</dbReference>
<dbReference type="InterPro" id="IPR005805">
    <property type="entry name" value="Rieske_Fe-S_prot_C"/>
</dbReference>
<keyword evidence="1" id="KW-0001">2Fe-2S</keyword>
<dbReference type="CDD" id="cd03467">
    <property type="entry name" value="Rieske"/>
    <property type="match status" value="1"/>
</dbReference>
<evidence type="ECO:0000256" key="6">
    <source>
        <dbReference type="ARBA" id="ARBA00034078"/>
    </source>
</evidence>
<evidence type="ECO:0000256" key="2">
    <source>
        <dbReference type="ARBA" id="ARBA00022723"/>
    </source>
</evidence>
<dbReference type="RefSeq" id="WP_206714555.1">
    <property type="nucleotide sequence ID" value="NZ_CP071091.1"/>
</dbReference>
<proteinExistence type="predicted"/>
<evidence type="ECO:0000259" key="7">
    <source>
        <dbReference type="PROSITE" id="PS51296"/>
    </source>
</evidence>
<keyword evidence="9" id="KW-1185">Reference proteome</keyword>
<evidence type="ECO:0000256" key="4">
    <source>
        <dbReference type="ARBA" id="ARBA00023014"/>
    </source>
</evidence>
<keyword evidence="2" id="KW-0479">Metal-binding</keyword>
<dbReference type="InterPro" id="IPR014349">
    <property type="entry name" value="Rieske_Fe-S_prot"/>
</dbReference>
<dbReference type="Gene3D" id="2.102.10.10">
    <property type="entry name" value="Rieske [2Fe-2S] iron-sulphur domain"/>
    <property type="match status" value="1"/>
</dbReference>
<accession>A0ABX7N2K4</accession>
<name>A0ABX7N2K4_9BACT</name>
<keyword evidence="3" id="KW-0408">Iron</keyword>